<dbReference type="HOGENOM" id="CLU_085268_0_0_11"/>
<keyword evidence="2" id="KW-1185">Reference proteome</keyword>
<evidence type="ECO:0008006" key="3">
    <source>
        <dbReference type="Google" id="ProtNLM"/>
    </source>
</evidence>
<dbReference type="eggNOG" id="ENOG502ZVAX">
    <property type="taxonomic scope" value="Bacteria"/>
</dbReference>
<dbReference type="KEGG" id="ace:Acel_1419"/>
<dbReference type="InParanoid" id="A0LUT1"/>
<gene>
    <name evidence="1" type="ordered locus">Acel_1419</name>
</gene>
<accession>A0LUT1</accession>
<evidence type="ECO:0000313" key="1">
    <source>
        <dbReference type="EMBL" id="ABK53191.1"/>
    </source>
</evidence>
<proteinExistence type="predicted"/>
<dbReference type="InterPro" id="IPR046040">
    <property type="entry name" value="DUF5998"/>
</dbReference>
<reference evidence="1 2" key="1">
    <citation type="journal article" date="2009" name="Genome Res.">
        <title>Complete genome of the cellulolytic thermophile Acidothermus cellulolyticus 11B provides insights into its ecophysiological and evolutionary adaptations.</title>
        <authorList>
            <person name="Barabote R.D."/>
            <person name="Xie G."/>
            <person name="Leu D.H."/>
            <person name="Normand P."/>
            <person name="Necsulea A."/>
            <person name="Daubin V."/>
            <person name="Medigue C."/>
            <person name="Adney W.S."/>
            <person name="Xu X.C."/>
            <person name="Lapidus A."/>
            <person name="Parales R.E."/>
            <person name="Detter C."/>
            <person name="Pujic P."/>
            <person name="Bruce D."/>
            <person name="Lavire C."/>
            <person name="Challacombe J.F."/>
            <person name="Brettin T.S."/>
            <person name="Berry A.M."/>
        </authorList>
    </citation>
    <scope>NUCLEOTIDE SEQUENCE [LARGE SCALE GENOMIC DNA]</scope>
    <source>
        <strain evidence="2">ATCC 43068 / DSM 8971 / 11B</strain>
    </source>
</reference>
<sequence length="200" mass="21016">MPDNPARSAQAATDLWSDVERSGYYPELMADALRAAIGSDDILAHVVHQETTIDDDMGIRRHVTVLVATPARLVVCHTDEHPPAEGHPYPHATTTTEVVPISRITSVALTTTVANPAAYVPGAACREATLVIGWGAVGHLDLEPASCGDENCEADHGYTGTMSADDLSLRVSEDGDGPAVVAQVLHFAGVVSEAASRART</sequence>
<dbReference type="EMBL" id="CP000481">
    <property type="protein sequence ID" value="ABK53191.1"/>
    <property type="molecule type" value="Genomic_DNA"/>
</dbReference>
<name>A0LUT1_ACIC1</name>
<dbReference type="Proteomes" id="UP000008221">
    <property type="component" value="Chromosome"/>
</dbReference>
<evidence type="ECO:0000313" key="2">
    <source>
        <dbReference type="Proteomes" id="UP000008221"/>
    </source>
</evidence>
<dbReference type="AlphaFoldDB" id="A0LUT1"/>
<organism evidence="1 2">
    <name type="scientific">Acidothermus cellulolyticus (strain ATCC 43068 / DSM 8971 / 11B)</name>
    <dbReference type="NCBI Taxonomy" id="351607"/>
    <lineage>
        <taxon>Bacteria</taxon>
        <taxon>Bacillati</taxon>
        <taxon>Actinomycetota</taxon>
        <taxon>Actinomycetes</taxon>
        <taxon>Acidothermales</taxon>
        <taxon>Acidothermaceae</taxon>
        <taxon>Acidothermus</taxon>
    </lineage>
</organism>
<dbReference type="STRING" id="351607.Acel_1419"/>
<protein>
    <recommendedName>
        <fullName evidence="3">Phosphodiesterase</fullName>
    </recommendedName>
</protein>
<dbReference type="Pfam" id="PF19461">
    <property type="entry name" value="DUF5998"/>
    <property type="match status" value="1"/>
</dbReference>
<dbReference type="OrthoDB" id="3725224at2"/>
<dbReference type="RefSeq" id="WP_011720254.1">
    <property type="nucleotide sequence ID" value="NC_008578.1"/>
</dbReference>